<dbReference type="PANTHER" id="PTHR43331:SF1">
    <property type="entry name" value="HOMOSERINE DEHYDROGENASE"/>
    <property type="match status" value="1"/>
</dbReference>
<evidence type="ECO:0000256" key="13">
    <source>
        <dbReference type="PIRSR" id="PIRSR036497-2"/>
    </source>
</evidence>
<name>A0A268NTH0_SHOCL</name>
<accession>A0A268NTH0</accession>
<dbReference type="GO" id="GO:0004412">
    <property type="term" value="F:homoserine dehydrogenase activity"/>
    <property type="evidence" value="ECO:0007669"/>
    <property type="project" value="UniProtKB-EC"/>
</dbReference>
<feature type="domain" description="Aspartate/homoserine dehydrogenase NAD-binding" evidence="17">
    <location>
        <begin position="7"/>
        <end position="151"/>
    </location>
</feature>
<dbReference type="GO" id="GO:0009088">
    <property type="term" value="P:threonine biosynthetic process"/>
    <property type="evidence" value="ECO:0007669"/>
    <property type="project" value="UniProtKB-UniPathway"/>
</dbReference>
<dbReference type="UniPathway" id="UPA00050">
    <property type="reaction ID" value="UER00063"/>
</dbReference>
<dbReference type="InterPro" id="IPR005106">
    <property type="entry name" value="Asp/hSer_DH_NAD-bd"/>
</dbReference>
<keyword evidence="13 14" id="KW-0521">NADP</keyword>
<keyword evidence="6 14" id="KW-0028">Amino-acid biosynthesis</keyword>
<evidence type="ECO:0000256" key="6">
    <source>
        <dbReference type="ARBA" id="ARBA00022605"/>
    </source>
</evidence>
<dbReference type="RefSeq" id="WP_095327444.1">
    <property type="nucleotide sequence ID" value="NZ_NPCC01000055.1"/>
</dbReference>
<dbReference type="Pfam" id="PF00742">
    <property type="entry name" value="Homoserine_dh"/>
    <property type="match status" value="1"/>
</dbReference>
<keyword evidence="10 14" id="KW-0486">Methionine biosynthesis</keyword>
<dbReference type="SUPFAM" id="SSF51735">
    <property type="entry name" value="NAD(P)-binding Rossmann-fold domains"/>
    <property type="match status" value="1"/>
</dbReference>
<protein>
    <recommendedName>
        <fullName evidence="5 14">Homoserine dehydrogenase</fullName>
        <ecNumber evidence="4 14">1.1.1.3</ecNumber>
    </recommendedName>
</protein>
<dbReference type="EMBL" id="NPCC01000055">
    <property type="protein sequence ID" value="PAE86698.1"/>
    <property type="molecule type" value="Genomic_DNA"/>
</dbReference>
<dbReference type="PROSITE" id="PS01042">
    <property type="entry name" value="HOMOSER_DHGENASE"/>
    <property type="match status" value="1"/>
</dbReference>
<evidence type="ECO:0000256" key="7">
    <source>
        <dbReference type="ARBA" id="ARBA00022697"/>
    </source>
</evidence>
<evidence type="ECO:0000256" key="3">
    <source>
        <dbReference type="ARBA" id="ARBA00006753"/>
    </source>
</evidence>
<gene>
    <name evidence="18" type="ORF">CHH72_22105</name>
</gene>
<evidence type="ECO:0000259" key="17">
    <source>
        <dbReference type="Pfam" id="PF03447"/>
    </source>
</evidence>
<dbReference type="Gene3D" id="3.40.50.720">
    <property type="entry name" value="NAD(P)-binding Rossmann-like Domain"/>
    <property type="match status" value="1"/>
</dbReference>
<proteinExistence type="inferred from homology"/>
<dbReference type="GO" id="GO:0050661">
    <property type="term" value="F:NADP binding"/>
    <property type="evidence" value="ECO:0007669"/>
    <property type="project" value="InterPro"/>
</dbReference>
<feature type="domain" description="Homoserine dehydrogenase catalytic" evidence="16">
    <location>
        <begin position="160"/>
        <end position="337"/>
    </location>
</feature>
<dbReference type="SUPFAM" id="SSF55347">
    <property type="entry name" value="Glyceraldehyde-3-phosphate dehydrogenase-like, C-terminal domain"/>
    <property type="match status" value="1"/>
</dbReference>
<feature type="binding site" evidence="13">
    <location>
        <position position="212"/>
    </location>
    <ligand>
        <name>L-homoserine</name>
        <dbReference type="ChEBI" id="CHEBI:57476"/>
    </ligand>
</feature>
<evidence type="ECO:0000256" key="10">
    <source>
        <dbReference type="ARBA" id="ARBA00023167"/>
    </source>
</evidence>
<evidence type="ECO:0000256" key="14">
    <source>
        <dbReference type="RuleBase" id="RU000579"/>
    </source>
</evidence>
<evidence type="ECO:0000256" key="5">
    <source>
        <dbReference type="ARBA" id="ARBA00013376"/>
    </source>
</evidence>
<dbReference type="FunFam" id="3.30.360.10:FF:000005">
    <property type="entry name" value="Homoserine dehydrogenase"/>
    <property type="match status" value="1"/>
</dbReference>
<evidence type="ECO:0000256" key="1">
    <source>
        <dbReference type="ARBA" id="ARBA00005056"/>
    </source>
</evidence>
<evidence type="ECO:0000256" key="8">
    <source>
        <dbReference type="ARBA" id="ARBA00023002"/>
    </source>
</evidence>
<dbReference type="InterPro" id="IPR001342">
    <property type="entry name" value="HDH_cat"/>
</dbReference>
<dbReference type="Gene3D" id="3.30.360.10">
    <property type="entry name" value="Dihydrodipicolinate Reductase, domain 2"/>
    <property type="match status" value="1"/>
</dbReference>
<evidence type="ECO:0000313" key="18">
    <source>
        <dbReference type="EMBL" id="PAE86698.1"/>
    </source>
</evidence>
<evidence type="ECO:0000256" key="2">
    <source>
        <dbReference type="ARBA" id="ARBA00005062"/>
    </source>
</evidence>
<keyword evidence="9" id="KW-0915">Sodium</keyword>
<evidence type="ECO:0000259" key="16">
    <source>
        <dbReference type="Pfam" id="PF00742"/>
    </source>
</evidence>
<comment type="caution">
    <text evidence="18">The sequence shown here is derived from an EMBL/GenBank/DDBJ whole genome shotgun (WGS) entry which is preliminary data.</text>
</comment>
<dbReference type="PIRSF" id="PIRSF036497">
    <property type="entry name" value="HDH_short"/>
    <property type="match status" value="1"/>
</dbReference>
<keyword evidence="7 14" id="KW-0791">Threonine biosynthesis</keyword>
<dbReference type="GO" id="GO:0009086">
    <property type="term" value="P:methionine biosynthetic process"/>
    <property type="evidence" value="ECO:0007669"/>
    <property type="project" value="UniProtKB-KW"/>
</dbReference>
<comment type="pathway">
    <text evidence="1 14">Amino-acid biosynthesis; L-threonine biosynthesis; L-threonine from L-aspartate: step 3/5.</text>
</comment>
<organism evidence="18 19">
    <name type="scientific">Shouchella clausii</name>
    <name type="common">Alkalihalobacillus clausii</name>
    <dbReference type="NCBI Taxonomy" id="79880"/>
    <lineage>
        <taxon>Bacteria</taxon>
        <taxon>Bacillati</taxon>
        <taxon>Bacillota</taxon>
        <taxon>Bacilli</taxon>
        <taxon>Bacillales</taxon>
        <taxon>Bacillaceae</taxon>
        <taxon>Shouchella</taxon>
    </lineage>
</organism>
<dbReference type="NCBIfam" id="NF004912">
    <property type="entry name" value="PRK06270.1"/>
    <property type="match status" value="1"/>
</dbReference>
<feature type="binding site" evidence="13">
    <location>
        <position position="128"/>
    </location>
    <ligand>
        <name>NADPH</name>
        <dbReference type="ChEBI" id="CHEBI:57783"/>
    </ligand>
</feature>
<dbReference type="PANTHER" id="PTHR43331">
    <property type="entry name" value="HOMOSERINE DEHYDROGENASE"/>
    <property type="match status" value="1"/>
</dbReference>
<keyword evidence="8 14" id="KW-0560">Oxidoreductase</keyword>
<dbReference type="InterPro" id="IPR036291">
    <property type="entry name" value="NAD(P)-bd_dom_sf"/>
</dbReference>
<feature type="active site" description="Proton donor" evidence="12">
    <location>
        <position position="227"/>
    </location>
</feature>
<dbReference type="InterPro" id="IPR019811">
    <property type="entry name" value="HDH_CS"/>
</dbReference>
<evidence type="ECO:0000256" key="12">
    <source>
        <dbReference type="PIRSR" id="PIRSR036497-1"/>
    </source>
</evidence>
<dbReference type="Proteomes" id="UP000216207">
    <property type="component" value="Unassembled WGS sequence"/>
</dbReference>
<evidence type="ECO:0000256" key="9">
    <source>
        <dbReference type="ARBA" id="ARBA00023053"/>
    </source>
</evidence>
<feature type="binding site" evidence="13">
    <location>
        <begin position="7"/>
        <end position="12"/>
    </location>
    <ligand>
        <name>NADP(+)</name>
        <dbReference type="ChEBI" id="CHEBI:58349"/>
    </ligand>
</feature>
<dbReference type="AlphaFoldDB" id="A0A268NTH0"/>
<comment type="pathway">
    <text evidence="2 14">Amino-acid biosynthesis; L-methionine biosynthesis via de novo pathway; L-homoserine from L-aspartate: step 3/3.</text>
</comment>
<evidence type="ECO:0000256" key="11">
    <source>
        <dbReference type="ARBA" id="ARBA00048841"/>
    </source>
</evidence>
<dbReference type="InterPro" id="IPR022697">
    <property type="entry name" value="HDH_short"/>
</dbReference>
<sequence>MKLAILGFGVVGQGLAEILANQCEKTRQQTGMAPKVVAISDFKIGSLYDPNGLDLDKVLHLAATVGSLEDYSNSATLVRGLDAMTTIVQTNADVIVEATFTDIKTGEPAITHCKTAFAAKKHVVMTNKGPIAMAYKQLSELAAENGVYLGFEGTVMSGTPALRLARTALIGNTFTEVNGILNGTTNYMLTQMEDGMSYHDALKQAQEKGYAEADPTSDVEGYDALYKIVILANIVMGEALTPDDVERVGLKTLSAAEIQTAKQQGKRWKMLGTIRRTADGMKAAVKPILLDSSHPLSSIDGATNAITYSCDLAGDITLTGAGAGKKETGYALLSDLVDCHFFMEENRKVTNQ</sequence>
<dbReference type="UniPathway" id="UPA00051">
    <property type="reaction ID" value="UER00465"/>
</dbReference>
<dbReference type="Pfam" id="PF03447">
    <property type="entry name" value="NAD_binding_3"/>
    <property type="match status" value="1"/>
</dbReference>
<comment type="catalytic activity">
    <reaction evidence="11">
        <text>L-homoserine + NADP(+) = L-aspartate 4-semialdehyde + NADPH + H(+)</text>
        <dbReference type="Rhea" id="RHEA:15761"/>
        <dbReference type="ChEBI" id="CHEBI:15378"/>
        <dbReference type="ChEBI" id="CHEBI:57476"/>
        <dbReference type="ChEBI" id="CHEBI:57783"/>
        <dbReference type="ChEBI" id="CHEBI:58349"/>
        <dbReference type="ChEBI" id="CHEBI:537519"/>
        <dbReference type="EC" id="1.1.1.3"/>
    </reaction>
    <physiologicalReaction direction="right-to-left" evidence="11">
        <dbReference type="Rhea" id="RHEA:15763"/>
    </physiologicalReaction>
</comment>
<dbReference type="EC" id="1.1.1.3" evidence="4 14"/>
<dbReference type="NCBIfam" id="NF004976">
    <property type="entry name" value="PRK06349.1"/>
    <property type="match status" value="1"/>
</dbReference>
<evidence type="ECO:0000313" key="19">
    <source>
        <dbReference type="Proteomes" id="UP000216207"/>
    </source>
</evidence>
<evidence type="ECO:0000256" key="4">
    <source>
        <dbReference type="ARBA" id="ARBA00013213"/>
    </source>
</evidence>
<comment type="similarity">
    <text evidence="3 15">Belongs to the homoserine dehydrogenase family.</text>
</comment>
<reference evidence="18 19" key="1">
    <citation type="submission" date="2017-07" db="EMBL/GenBank/DDBJ databases">
        <title>Isolation and whole genome analysis of endospore-forming bacteria from heroin.</title>
        <authorList>
            <person name="Kalinowski J."/>
            <person name="Ahrens B."/>
            <person name="Al-Dilaimi A."/>
            <person name="Winkler A."/>
            <person name="Wibberg D."/>
            <person name="Schleenbecker U."/>
            <person name="Ruckert C."/>
            <person name="Wolfel R."/>
            <person name="Grass G."/>
        </authorList>
    </citation>
    <scope>NUCLEOTIDE SEQUENCE [LARGE SCALE GENOMIC DNA]</scope>
    <source>
        <strain evidence="18 19">7539</strain>
    </source>
</reference>
<evidence type="ECO:0000256" key="15">
    <source>
        <dbReference type="RuleBase" id="RU004171"/>
    </source>
</evidence>